<dbReference type="InterPro" id="IPR036046">
    <property type="entry name" value="Acylphosphatase-like_dom_sf"/>
</dbReference>
<dbReference type="Proteomes" id="UP001305421">
    <property type="component" value="Chromosome"/>
</dbReference>
<dbReference type="SMART" id="SM01034">
    <property type="entry name" value="BLUF"/>
    <property type="match status" value="1"/>
</dbReference>
<evidence type="ECO:0000259" key="1">
    <source>
        <dbReference type="PROSITE" id="PS50925"/>
    </source>
</evidence>
<proteinExistence type="predicted"/>
<name>A0ABY9YFX7_9GAMM</name>
<dbReference type="Gene3D" id="3.30.70.100">
    <property type="match status" value="1"/>
</dbReference>
<sequence>MPLRAIAYVSEADQPWERAEVESMVERAAAFNVQAGVTGILFFDGQRYLQYFEGPEDGVSVAYQRIQSSLLHSNVMELARGPVGRRLVPYWSMRWLLADPSHVLTMVKADWTGFVRSDARQNDPVTAMEHLHRYVQPYIAGAVA</sequence>
<dbReference type="PROSITE" id="PS50925">
    <property type="entry name" value="BLUF"/>
    <property type="match status" value="1"/>
</dbReference>
<reference evidence="2 3" key="1">
    <citation type="submission" date="2022-12" db="EMBL/GenBank/DDBJ databases">
        <title>Two new species, Stenotrophomonas aracearum and Stenotrophomonas oahuensis, isolated from Anthurium (Araceae family) in Hawaii.</title>
        <authorList>
            <person name="Chunag S.C."/>
            <person name="Dobhal S."/>
            <person name="Alvarez A."/>
            <person name="Arif M."/>
        </authorList>
    </citation>
    <scope>NUCLEOTIDE SEQUENCE [LARGE SCALE GENOMIC DNA]</scope>
    <source>
        <strain evidence="2 3">A5588</strain>
    </source>
</reference>
<dbReference type="Pfam" id="PF04940">
    <property type="entry name" value="BLUF"/>
    <property type="match status" value="1"/>
</dbReference>
<dbReference type="EMBL" id="CP115543">
    <property type="protein sequence ID" value="WNH49593.1"/>
    <property type="molecule type" value="Genomic_DNA"/>
</dbReference>
<protein>
    <submittedName>
        <fullName evidence="2">BLUF domain-containing protein</fullName>
    </submittedName>
</protein>
<feature type="domain" description="BLUF" evidence="1">
    <location>
        <begin position="3"/>
        <end position="94"/>
    </location>
</feature>
<gene>
    <name evidence="2" type="ORF">PDM28_04555</name>
</gene>
<dbReference type="InterPro" id="IPR007024">
    <property type="entry name" value="BLUF_domain"/>
</dbReference>
<keyword evidence="3" id="KW-1185">Reference proteome</keyword>
<organism evidence="2 3">
    <name type="scientific">Stenotrophomonas aracearum</name>
    <dbReference type="NCBI Taxonomy" id="3003272"/>
    <lineage>
        <taxon>Bacteria</taxon>
        <taxon>Pseudomonadati</taxon>
        <taxon>Pseudomonadota</taxon>
        <taxon>Gammaproteobacteria</taxon>
        <taxon>Lysobacterales</taxon>
        <taxon>Lysobacteraceae</taxon>
        <taxon>Stenotrophomonas</taxon>
    </lineage>
</organism>
<dbReference type="SUPFAM" id="SSF54975">
    <property type="entry name" value="Acylphosphatase/BLUF domain-like"/>
    <property type="match status" value="1"/>
</dbReference>
<accession>A0ABY9YFX7</accession>
<evidence type="ECO:0000313" key="3">
    <source>
        <dbReference type="Proteomes" id="UP001305421"/>
    </source>
</evidence>
<evidence type="ECO:0000313" key="2">
    <source>
        <dbReference type="EMBL" id="WNH49593.1"/>
    </source>
</evidence>
<dbReference type="RefSeq" id="WP_311183941.1">
    <property type="nucleotide sequence ID" value="NZ_CP115543.1"/>
</dbReference>